<proteinExistence type="predicted"/>
<dbReference type="InterPro" id="IPR001638">
    <property type="entry name" value="Solute-binding_3/MltF_N"/>
</dbReference>
<dbReference type="SUPFAM" id="SSF141868">
    <property type="entry name" value="EAL domain-like"/>
    <property type="match status" value="1"/>
</dbReference>
<dbReference type="NCBIfam" id="TIGR00254">
    <property type="entry name" value="GGDEF"/>
    <property type="match status" value="1"/>
</dbReference>
<gene>
    <name evidence="5" type="ORF">GCM10007876_30490</name>
</gene>
<feature type="domain" description="EAL" evidence="3">
    <location>
        <begin position="959"/>
        <end position="1213"/>
    </location>
</feature>
<dbReference type="SUPFAM" id="SSF55073">
    <property type="entry name" value="Nucleotide cyclase"/>
    <property type="match status" value="1"/>
</dbReference>
<dbReference type="InterPro" id="IPR050706">
    <property type="entry name" value="Cyclic-di-GMP_PDE-like"/>
</dbReference>
<protein>
    <recommendedName>
        <fullName evidence="1">cyclic-guanylate-specific phosphodiesterase</fullName>
        <ecNumber evidence="1">3.1.4.52</ecNumber>
    </recommendedName>
</protein>
<dbReference type="SMART" id="SM00267">
    <property type="entry name" value="GGDEF"/>
    <property type="match status" value="1"/>
</dbReference>
<evidence type="ECO:0000256" key="1">
    <source>
        <dbReference type="ARBA" id="ARBA00012282"/>
    </source>
</evidence>
<dbReference type="SUPFAM" id="SSF53850">
    <property type="entry name" value="Periplasmic binding protein-like II"/>
    <property type="match status" value="3"/>
</dbReference>
<evidence type="ECO:0000313" key="6">
    <source>
        <dbReference type="Proteomes" id="UP001161389"/>
    </source>
</evidence>
<reference evidence="5" key="1">
    <citation type="journal article" date="2014" name="Int. J. Syst. Evol. Microbiol.">
        <title>Complete genome sequence of Corynebacterium casei LMG S-19264T (=DSM 44701T), isolated from a smear-ripened cheese.</title>
        <authorList>
            <consortium name="US DOE Joint Genome Institute (JGI-PGF)"/>
            <person name="Walter F."/>
            <person name="Albersmeier A."/>
            <person name="Kalinowski J."/>
            <person name="Ruckert C."/>
        </authorList>
    </citation>
    <scope>NUCLEOTIDE SEQUENCE</scope>
    <source>
        <strain evidence="5">NBRC 110071</strain>
    </source>
</reference>
<dbReference type="CDD" id="cd01948">
    <property type="entry name" value="EAL"/>
    <property type="match status" value="1"/>
</dbReference>
<dbReference type="InterPro" id="IPR000160">
    <property type="entry name" value="GGDEF_dom"/>
</dbReference>
<dbReference type="FunFam" id="3.20.20.450:FF:000001">
    <property type="entry name" value="Cyclic di-GMP phosphodiesterase yahA"/>
    <property type="match status" value="1"/>
</dbReference>
<evidence type="ECO:0000313" key="5">
    <source>
        <dbReference type="EMBL" id="GLQ32570.1"/>
    </source>
</evidence>
<dbReference type="AlphaFoldDB" id="A0AA37SD23"/>
<dbReference type="Gene3D" id="3.30.70.270">
    <property type="match status" value="1"/>
</dbReference>
<dbReference type="EMBL" id="BSNM01000016">
    <property type="protein sequence ID" value="GLQ32570.1"/>
    <property type="molecule type" value="Genomic_DNA"/>
</dbReference>
<dbReference type="PROSITE" id="PS50883">
    <property type="entry name" value="EAL"/>
    <property type="match status" value="1"/>
</dbReference>
<dbReference type="Pfam" id="PF00563">
    <property type="entry name" value="EAL"/>
    <property type="match status" value="1"/>
</dbReference>
<dbReference type="Gene3D" id="3.20.20.450">
    <property type="entry name" value="EAL domain"/>
    <property type="match status" value="1"/>
</dbReference>
<dbReference type="GO" id="GO:0071111">
    <property type="term" value="F:cyclic-guanylate-specific phosphodiesterase activity"/>
    <property type="evidence" value="ECO:0007669"/>
    <property type="project" value="UniProtKB-EC"/>
</dbReference>
<dbReference type="SMART" id="SM00062">
    <property type="entry name" value="PBPb"/>
    <property type="match status" value="3"/>
</dbReference>
<dbReference type="SMART" id="SM00052">
    <property type="entry name" value="EAL"/>
    <property type="match status" value="1"/>
</dbReference>
<dbReference type="PANTHER" id="PTHR33121:SF70">
    <property type="entry name" value="SIGNALING PROTEIN YKOW"/>
    <property type="match status" value="1"/>
</dbReference>
<evidence type="ECO:0000256" key="2">
    <source>
        <dbReference type="ARBA" id="ARBA00022636"/>
    </source>
</evidence>
<dbReference type="EC" id="3.1.4.52" evidence="1"/>
<dbReference type="CDD" id="cd01007">
    <property type="entry name" value="PBP2_BvgS_HisK_like"/>
    <property type="match status" value="3"/>
</dbReference>
<evidence type="ECO:0000259" key="4">
    <source>
        <dbReference type="PROSITE" id="PS50887"/>
    </source>
</evidence>
<reference evidence="5" key="2">
    <citation type="submission" date="2023-01" db="EMBL/GenBank/DDBJ databases">
        <title>Draft genome sequence of Litoribrevibacter albus strain NBRC 110071.</title>
        <authorList>
            <person name="Sun Q."/>
            <person name="Mori K."/>
        </authorList>
    </citation>
    <scope>NUCLEOTIDE SEQUENCE</scope>
    <source>
        <strain evidence="5">NBRC 110071</strain>
    </source>
</reference>
<dbReference type="InterPro" id="IPR043128">
    <property type="entry name" value="Rev_trsase/Diguanyl_cyclase"/>
</dbReference>
<dbReference type="Pfam" id="PF00497">
    <property type="entry name" value="SBP_bac_3"/>
    <property type="match status" value="3"/>
</dbReference>
<feature type="domain" description="GGDEF" evidence="4">
    <location>
        <begin position="817"/>
        <end position="950"/>
    </location>
</feature>
<dbReference type="Gene3D" id="3.40.190.10">
    <property type="entry name" value="Periplasmic binding protein-like II"/>
    <property type="match status" value="6"/>
</dbReference>
<dbReference type="Proteomes" id="UP001161389">
    <property type="component" value="Unassembled WGS sequence"/>
</dbReference>
<dbReference type="PANTHER" id="PTHR33121">
    <property type="entry name" value="CYCLIC DI-GMP PHOSPHODIESTERASE PDEF"/>
    <property type="match status" value="1"/>
</dbReference>
<dbReference type="InterPro" id="IPR001633">
    <property type="entry name" value="EAL_dom"/>
</dbReference>
<evidence type="ECO:0000259" key="3">
    <source>
        <dbReference type="PROSITE" id="PS50883"/>
    </source>
</evidence>
<sequence>MSVMPLTLQASESSVGFELTEEERNWLDANPVINVGVMNGWPPFNFVNKQGVSAGIGADYVELLNRRIGGHLKLMPGEWHQLYKDVQEKRLDALMDLTPKPERMVDFNFTAPYLNIPHVIIGQKTAPYLHDEQDLNGKVVALEKGFGNVKYFEQFPYVQIKEYPDTQHALDAVARGEADAYAGNRSVALYIMGQELMTNLKAHGRLKKDGSILAIGVRKDWSILANLLDRALADITQEEKSQIQQRWLGGVDDATPVKLTDSEEQWLKAHPKVTIAFDGNYPPYSYLNEQGALVGIAVDMANELASRIGIELEAYPEHEWKTLYNAALDKKVDVIATLVKRPERAQWFEFTRPYISLSQFIITQPDKVGDYSSPQALSGKSVALVEGYSTTALVMEQIPDIEPVYVPTLVDALEAVSIGKVDATVADIAMSNHIRMLRGLDNLAYAQLYTRDLSKQRFGVRKDWKTLAVILDKALESFSYQELMTIYTRWNVPRSAKPESGFLSVMDQLTSAEREWLKTHPKIRLASDPSWLPFESYNGETYSGIAADYMKLIEKRLGIEFVPSPKQPWSKLTELVKNKQLDVYSCAMATPQRKQYANFTEPYLTHPMMIITRDDIGYIDGISGLYGKEVAIEKGYASADILSTNHPAINLVPFEDSLSAILAVSQGKTYAYVGNIATASHLLRKHGIENVKVSGQTPYNFQLAMGVRNDWPALVPILQKALDSISLEERQAIARKWISIEVEEAINYQLIWQISAISLLIIAAVLYWNFMLNRKVKAHASQLIYQSNFDALTDLPNRYLVLDRTTQLLRESAINNQQVAVMSLDIDDFKKINDSLDFETGNKLLVEVSRRLLKYLKGSDTLGRTGGDHFVVLLGHVRSVEEVTSLAEDLLNSFQRAYYIDEHPLILTASIGIAISPDDADSAQFLLKHADAAMHHAKQLGKNRISFYTRKMNLAVTRRLTLEEHMTGALARGEFITYFQPKVEVKTRKIVGFEALLRWQSPELGLVSPMEFIPIAEHSGLIVPIGEFVLEASVQMANKWHQMFGQRFHFAVNLSPQQFECENLVTKIRDIIYDAGVSTQLLELEITEGVLMNSTRHVQTALNDLKELGVRLAIDDFGTGYSSLSYLRRYAFNTLKIDREFINDIATNSADFKLVNAAVAMSHGLGLKVVAEGVETEEQFAYLVDTNCDLAQGFLFSKPLPPEEMEQFMLKHPDMFYDPEG</sequence>
<comment type="caution">
    <text evidence="5">The sequence shown here is derived from an EMBL/GenBank/DDBJ whole genome shotgun (WGS) entry which is preliminary data.</text>
</comment>
<dbReference type="PROSITE" id="PS50887">
    <property type="entry name" value="GGDEF"/>
    <property type="match status" value="1"/>
</dbReference>
<dbReference type="CDD" id="cd01949">
    <property type="entry name" value="GGDEF"/>
    <property type="match status" value="1"/>
</dbReference>
<accession>A0AA37SD23</accession>
<dbReference type="InterPro" id="IPR035919">
    <property type="entry name" value="EAL_sf"/>
</dbReference>
<keyword evidence="6" id="KW-1185">Reference proteome</keyword>
<organism evidence="5 6">
    <name type="scientific">Litoribrevibacter albus</name>
    <dbReference type="NCBI Taxonomy" id="1473156"/>
    <lineage>
        <taxon>Bacteria</taxon>
        <taxon>Pseudomonadati</taxon>
        <taxon>Pseudomonadota</taxon>
        <taxon>Gammaproteobacteria</taxon>
        <taxon>Oceanospirillales</taxon>
        <taxon>Oceanospirillaceae</taxon>
        <taxon>Litoribrevibacter</taxon>
    </lineage>
</organism>
<name>A0AA37SD23_9GAMM</name>
<dbReference type="Pfam" id="PF00990">
    <property type="entry name" value="GGDEF"/>
    <property type="match status" value="1"/>
</dbReference>
<dbReference type="InterPro" id="IPR029787">
    <property type="entry name" value="Nucleotide_cyclase"/>
</dbReference>
<keyword evidence="2" id="KW-0973">c-di-GMP</keyword>